<evidence type="ECO:0000313" key="1">
    <source>
        <dbReference type="EMBL" id="WZK90004.1"/>
    </source>
</evidence>
<evidence type="ECO:0000313" key="2">
    <source>
        <dbReference type="Proteomes" id="UP001623232"/>
    </source>
</evidence>
<keyword evidence="2" id="KW-1185">Reference proteome</keyword>
<dbReference type="InterPro" id="IPR007729">
    <property type="entry name" value="DGOK"/>
</dbReference>
<dbReference type="Gene3D" id="3.30.420.310">
    <property type="entry name" value="2-keto-3-deoxy-galactonokinase, C-terminal domain"/>
    <property type="match status" value="1"/>
</dbReference>
<dbReference type="RefSeq" id="WP_406648507.1">
    <property type="nucleotide sequence ID" value="NZ_CP123584.1"/>
</dbReference>
<accession>A0ABZ2XV76</accession>
<gene>
    <name evidence="1" type="ORF">QEZ52_05520</name>
</gene>
<reference evidence="1 2" key="1">
    <citation type="submission" date="2023-04" db="EMBL/GenBank/DDBJ databases">
        <title>Complete genome sequence of Alisedimentitalea scapharcae.</title>
        <authorList>
            <person name="Rong J.-C."/>
            <person name="Yi M.-L."/>
            <person name="Zhao Q."/>
        </authorList>
    </citation>
    <scope>NUCLEOTIDE SEQUENCE [LARGE SCALE GENOMIC DNA]</scope>
    <source>
        <strain evidence="1 2">KCTC 42119</strain>
    </source>
</reference>
<dbReference type="InterPro" id="IPR042257">
    <property type="entry name" value="DGOK_C"/>
</dbReference>
<proteinExistence type="predicted"/>
<dbReference type="Proteomes" id="UP001623232">
    <property type="component" value="Chromosome"/>
</dbReference>
<organism evidence="1 2">
    <name type="scientific">Aliisedimentitalea scapharcae</name>
    <dbReference type="NCBI Taxonomy" id="1524259"/>
    <lineage>
        <taxon>Bacteria</taxon>
        <taxon>Pseudomonadati</taxon>
        <taxon>Pseudomonadota</taxon>
        <taxon>Alphaproteobacteria</taxon>
        <taxon>Rhodobacterales</taxon>
        <taxon>Roseobacteraceae</taxon>
        <taxon>Aliisedimentitalea</taxon>
    </lineage>
</organism>
<protein>
    <submittedName>
        <fullName evidence="1">2-dehydro-3-deoxygalactonokinase</fullName>
    </submittedName>
</protein>
<dbReference type="EMBL" id="CP123584">
    <property type="protein sequence ID" value="WZK90004.1"/>
    <property type="molecule type" value="Genomic_DNA"/>
</dbReference>
<dbReference type="Pfam" id="PF05035">
    <property type="entry name" value="DGOK"/>
    <property type="match status" value="1"/>
</dbReference>
<name>A0ABZ2XV76_9RHOB</name>
<sequence>MSQDTFRADWIAASFDGCQLRAWPMQGGDPLQMLSCPSGPAGVVADLVSLTSSWLTPAPLPVVLSGDTEIRPIQVPCKPLDLRPRTDTDRHTRIVLHALPGLSQSAPCAIMHNAAIRVAGFLSLNTDWDGVICLPGAQTHWAQISAGEVVSFQSFLTLSTLGAMAELPGLEAAFSDADWDRDTLADAVSDAMSKPERLAARMAEVQADMALNAPAPAHSHARLMGLLIGAELAAARPYWLGQNLAVIGDDTQSAPYAAALGQQGVAATIADAQRMTLAGLTAAWRRLGT</sequence>